<dbReference type="InterPro" id="IPR003599">
    <property type="entry name" value="Ig_sub"/>
</dbReference>
<dbReference type="FunFam" id="2.60.40.10:FF:000032">
    <property type="entry name" value="palladin isoform X1"/>
    <property type="match status" value="1"/>
</dbReference>
<dbReference type="EnsemblMetazoa" id="PHUM363300-RA">
    <property type="protein sequence ID" value="PHUM363300-PA"/>
    <property type="gene ID" value="PHUM363300"/>
</dbReference>
<dbReference type="GO" id="GO:0004888">
    <property type="term" value="F:transmembrane signaling receptor activity"/>
    <property type="evidence" value="ECO:0007669"/>
    <property type="project" value="UniProtKB-ARBA"/>
</dbReference>
<keyword evidence="12" id="KW-0067">ATP-binding</keyword>
<keyword evidence="12" id="KW-0547">Nucleotide-binding</keyword>
<dbReference type="InParanoid" id="E0VPR3"/>
<dbReference type="PANTHER" id="PTHR12231">
    <property type="entry name" value="CTX-RELATED TYPE I TRANSMEMBRANE PROTEIN"/>
    <property type="match status" value="1"/>
</dbReference>
<dbReference type="GO" id="GO:0046872">
    <property type="term" value="F:metal ion binding"/>
    <property type="evidence" value="ECO:0007669"/>
    <property type="project" value="UniProtKB-KW"/>
</dbReference>
<dbReference type="SMART" id="SM00409">
    <property type="entry name" value="IG"/>
    <property type="match status" value="7"/>
</dbReference>
<dbReference type="Gene3D" id="2.60.40.10">
    <property type="entry name" value="Immunoglobulins"/>
    <property type="match status" value="7"/>
</dbReference>
<feature type="binding site" evidence="12">
    <location>
        <position position="657"/>
    </location>
    <ligand>
        <name>ATP</name>
        <dbReference type="ChEBI" id="CHEBI:30616"/>
    </ligand>
</feature>
<dbReference type="InterPro" id="IPR008266">
    <property type="entry name" value="Tyr_kinase_AS"/>
</dbReference>
<evidence type="ECO:0000313" key="18">
    <source>
        <dbReference type="EMBL" id="EEB15369.1"/>
    </source>
</evidence>
<dbReference type="Pfam" id="PF07714">
    <property type="entry name" value="PK_Tyr_Ser-Thr"/>
    <property type="match status" value="1"/>
</dbReference>
<sequence>MRHAGYTKVMSEILVYRVSVKSGEAFKLECKVSHQDNIIYYWNQNDTRLNNSSRKKQIGSNLHVTRADRLQDFGQYCCIAENVTSGYSITSRIANVEVIWLGKNATVQLQHPTSEKEIVNGQDITLKCLVEGNGEIKYDWFREREMINNEHLVKFKGKKIHVKDVSPSNNGVYRCVAHNDAGTAESFKNFILKTSGVLYPRIKIPPKDVLVKKGSNVMFDCLFDDSVKTKWLFNNEELEKNDSKREILKNGTLVLKNVDFTDEGFYSCQGINKIDETNKKIQTYSAKLKLIEPIPMQSGRILVTREMRPFEVTCYAPKSLPPAKVWWENEKGKIVSLSDTIRSNLLFKTPRGDTDSGKYTCFAENLSGKTNTTIQLIVSVSPVISHETKHLTVDEDDPFTLHCSFKGTPFPASTIRWKKDKKYINHGRMVISKTNESLTIRQAQPSDRGIYSCEVNTTGFKPVDSKTYDVKIIEKLKFIPRPVSKKLELGEVAKIPCKAQGSPTPNVRWIKENVFDEALPAHVHDINGTLHFDIVYTTDKGKYLCIASSSQGSINASVEIDVIVAPRFKIKPQNPTEVAEGYSIMLHCMATGDPIPTIKWDKNGEMIVLDTERFEFFENGSLLLRYVREGDKGIYGCTAGNSGGLKREEALLVVKDKYQPNENSESDDSMMTKTVTITLSAAAAYMILVIGLMVWCRYRRRKRKEAYLNASPENILLAKTENGDALAQEGEKEKNCEIKHENGRKSDGTETTHSQSSSHSKRSSKSNQYEKLSFSRQNLNDLRLIGTENLSSPVIVKALLNVKNENALIEFKRETDMFFRLSHENVAKIYGLCRDAEPHYMVLEYTDWGELKHFLQTTKKERSKLSISQILDLAKQISIGMEHLSNARFIHKDLAARNCILTSNFKVKVSLIGLSKDYNHTISFKTYFQLLPIRWQPFEAIFEDDYSTKSDVYSFGALCWELFNQGEQPFFGIPDSTVTEKLQSQELKLLPPKNAPPKISNILNNCTSYNPRERPTFSSIAISLEEALKDI</sequence>
<keyword evidence="13" id="KW-0479">Metal-binding</keyword>
<dbReference type="HOGENOM" id="CLU_012268_0_0_1"/>
<dbReference type="OMA" id="SHLHIEA"/>
<dbReference type="GO" id="GO:0043005">
    <property type="term" value="C:neuron projection"/>
    <property type="evidence" value="ECO:0007669"/>
    <property type="project" value="TreeGrafter"/>
</dbReference>
<reference evidence="18" key="2">
    <citation type="submission" date="2007-04" db="EMBL/GenBank/DDBJ databases">
        <title>The genome of the human body louse.</title>
        <authorList>
            <consortium name="The Human Body Louse Genome Consortium"/>
            <person name="Kirkness E."/>
            <person name="Walenz B."/>
            <person name="Hass B."/>
            <person name="Bruggner R."/>
            <person name="Strausberg R."/>
        </authorList>
    </citation>
    <scope>NUCLEOTIDE SEQUENCE</scope>
    <source>
        <strain evidence="18">USDA</strain>
    </source>
</reference>
<feature type="domain" description="Ig-like" evidence="17">
    <location>
        <begin position="480"/>
        <end position="561"/>
    </location>
</feature>
<dbReference type="InterPro" id="IPR000719">
    <property type="entry name" value="Prot_kinase_dom"/>
</dbReference>
<evidence type="ECO:0000256" key="2">
    <source>
        <dbReference type="ARBA" id="ARBA00022692"/>
    </source>
</evidence>
<organism>
    <name type="scientific">Pediculus humanus subsp. corporis</name>
    <name type="common">Body louse</name>
    <dbReference type="NCBI Taxonomy" id="121224"/>
    <lineage>
        <taxon>Eukaryota</taxon>
        <taxon>Metazoa</taxon>
        <taxon>Ecdysozoa</taxon>
        <taxon>Arthropoda</taxon>
        <taxon>Hexapoda</taxon>
        <taxon>Insecta</taxon>
        <taxon>Pterygota</taxon>
        <taxon>Neoptera</taxon>
        <taxon>Paraneoptera</taxon>
        <taxon>Psocodea</taxon>
        <taxon>Troctomorpha</taxon>
        <taxon>Phthiraptera</taxon>
        <taxon>Anoplura</taxon>
        <taxon>Pediculidae</taxon>
        <taxon>Pediculus</taxon>
    </lineage>
</organism>
<keyword evidence="2 15" id="KW-0812">Transmembrane</keyword>
<dbReference type="Gene3D" id="1.10.510.10">
    <property type="entry name" value="Transferase(Phosphotransferase) domain 1"/>
    <property type="match status" value="1"/>
</dbReference>
<evidence type="ECO:0000256" key="4">
    <source>
        <dbReference type="ARBA" id="ARBA00022737"/>
    </source>
</evidence>
<dbReference type="EMBL" id="DS235371">
    <property type="protein sequence ID" value="EEB15369.1"/>
    <property type="molecule type" value="Genomic_DNA"/>
</dbReference>
<dbReference type="InterPro" id="IPR007110">
    <property type="entry name" value="Ig-like_dom"/>
</dbReference>
<keyword evidence="9" id="KW-0325">Glycoprotein</keyword>
<evidence type="ECO:0000256" key="5">
    <source>
        <dbReference type="ARBA" id="ARBA00022989"/>
    </source>
</evidence>
<dbReference type="SUPFAM" id="SSF48726">
    <property type="entry name" value="Immunoglobulin"/>
    <property type="match status" value="7"/>
</dbReference>
<dbReference type="Pfam" id="PF13927">
    <property type="entry name" value="Ig_3"/>
    <property type="match status" value="3"/>
</dbReference>
<keyword evidence="4" id="KW-0677">Repeat</keyword>
<dbReference type="Pfam" id="PF07679">
    <property type="entry name" value="I-set"/>
    <property type="match status" value="3"/>
</dbReference>
<keyword evidence="3" id="KW-0732">Signal</keyword>
<evidence type="ECO:0000256" key="11">
    <source>
        <dbReference type="PIRSR" id="PIRSR000615-1"/>
    </source>
</evidence>
<dbReference type="InterPro" id="IPR013783">
    <property type="entry name" value="Ig-like_fold"/>
</dbReference>
<dbReference type="CTD" id="8233428"/>
<dbReference type="GO" id="GO:0005524">
    <property type="term" value="F:ATP binding"/>
    <property type="evidence" value="ECO:0007669"/>
    <property type="project" value="UniProtKB-KW"/>
</dbReference>
<dbReference type="eggNOG" id="KOG1026">
    <property type="taxonomic scope" value="Eukaryota"/>
</dbReference>
<evidence type="ECO:0000256" key="8">
    <source>
        <dbReference type="ARBA" id="ARBA00023170"/>
    </source>
</evidence>
<feature type="domain" description="Ig-like" evidence="17">
    <location>
        <begin position="200"/>
        <end position="285"/>
    </location>
</feature>
<keyword evidence="5 15" id="KW-1133">Transmembrane helix</keyword>
<dbReference type="SUPFAM" id="SSF56112">
    <property type="entry name" value="Protein kinase-like (PK-like)"/>
    <property type="match status" value="1"/>
</dbReference>
<dbReference type="PROSITE" id="PS50011">
    <property type="entry name" value="PROTEIN_KINASE_DOM"/>
    <property type="match status" value="1"/>
</dbReference>
<reference evidence="18" key="1">
    <citation type="submission" date="2007-04" db="EMBL/GenBank/DDBJ databases">
        <title>Annotation of Pediculus humanus corporis strain USDA.</title>
        <authorList>
            <person name="Kirkness E."/>
            <person name="Hannick L."/>
            <person name="Hass B."/>
            <person name="Bruggner R."/>
            <person name="Lawson D."/>
            <person name="Bidwell S."/>
            <person name="Joardar V."/>
            <person name="Caler E."/>
            <person name="Walenz B."/>
            <person name="Inman J."/>
            <person name="Schobel S."/>
            <person name="Galinsky K."/>
            <person name="Amedeo P."/>
            <person name="Strausberg R."/>
        </authorList>
    </citation>
    <scope>NUCLEOTIDE SEQUENCE</scope>
    <source>
        <strain evidence="18">USDA</strain>
    </source>
</reference>
<evidence type="ECO:0000256" key="1">
    <source>
        <dbReference type="ARBA" id="ARBA00004167"/>
    </source>
</evidence>
<reference evidence="19" key="3">
    <citation type="submission" date="2021-02" db="UniProtKB">
        <authorList>
            <consortium name="EnsemblMetazoa"/>
        </authorList>
    </citation>
    <scope>IDENTIFICATION</scope>
    <source>
        <strain evidence="19">USDA</strain>
    </source>
</reference>
<dbReference type="KEGG" id="phu:Phum_PHUM363300"/>
<dbReference type="EMBL" id="AAZO01004221">
    <property type="status" value="NOT_ANNOTATED_CDS"/>
    <property type="molecule type" value="Genomic_DNA"/>
</dbReference>
<dbReference type="PANTHER" id="PTHR12231:SF253">
    <property type="entry name" value="DPR-INTERACTING PROTEIN ETA, ISOFORM B-RELATED"/>
    <property type="match status" value="1"/>
</dbReference>
<dbReference type="SMART" id="SM00408">
    <property type="entry name" value="IGc2"/>
    <property type="match status" value="7"/>
</dbReference>
<name>E0VPR3_PEDHC</name>
<dbReference type="AlphaFoldDB" id="E0VPR3"/>
<dbReference type="PIRSF" id="PIRSF000615">
    <property type="entry name" value="TyrPK_CSF1-R"/>
    <property type="match status" value="1"/>
</dbReference>
<dbReference type="VEuPathDB" id="VectorBase:PHUM363300"/>
<feature type="domain" description="Ig-like" evidence="17">
    <location>
        <begin position="105"/>
        <end position="191"/>
    </location>
</feature>
<evidence type="ECO:0000256" key="13">
    <source>
        <dbReference type="PIRSR" id="PIRSR000615-3"/>
    </source>
</evidence>
<evidence type="ECO:0000256" key="7">
    <source>
        <dbReference type="ARBA" id="ARBA00023157"/>
    </source>
</evidence>
<comment type="subcellular location">
    <subcellularLocation>
        <location evidence="1">Membrane</location>
        <topology evidence="1">Single-pass membrane protein</topology>
    </subcellularLocation>
</comment>
<dbReference type="STRING" id="121224.E0VPR3"/>
<evidence type="ECO:0000256" key="9">
    <source>
        <dbReference type="ARBA" id="ARBA00023180"/>
    </source>
</evidence>
<feature type="binding site" evidence="13">
    <location>
        <position position="898"/>
    </location>
    <ligand>
        <name>Mg(2+)</name>
        <dbReference type="ChEBI" id="CHEBI:18420"/>
    </ligand>
</feature>
<dbReference type="OrthoDB" id="2413561at2759"/>
<dbReference type="CDD" id="cd00096">
    <property type="entry name" value="Ig"/>
    <property type="match status" value="1"/>
</dbReference>
<dbReference type="InterPro" id="IPR003598">
    <property type="entry name" value="Ig_sub2"/>
</dbReference>
<feature type="domain" description="Protein kinase" evidence="16">
    <location>
        <begin position="769"/>
        <end position="1028"/>
    </location>
</feature>
<evidence type="ECO:0000256" key="15">
    <source>
        <dbReference type="SAM" id="Phobius"/>
    </source>
</evidence>
<feature type="binding site" evidence="12">
    <location>
        <position position="897"/>
    </location>
    <ligand>
        <name>ATP</name>
        <dbReference type="ChEBI" id="CHEBI:30616"/>
    </ligand>
</feature>
<dbReference type="PRINTS" id="PR00109">
    <property type="entry name" value="TYRKINASE"/>
</dbReference>
<evidence type="ECO:0000259" key="17">
    <source>
        <dbReference type="PROSITE" id="PS50835"/>
    </source>
</evidence>
<feature type="domain" description="Ig-like" evidence="17">
    <location>
        <begin position="293"/>
        <end position="379"/>
    </location>
</feature>
<dbReference type="InterPro" id="IPR011009">
    <property type="entry name" value="Kinase-like_dom_sf"/>
</dbReference>
<keyword evidence="7" id="KW-1015">Disulfide bond</keyword>
<dbReference type="GO" id="GO:0016020">
    <property type="term" value="C:membrane"/>
    <property type="evidence" value="ECO:0007669"/>
    <property type="project" value="UniProtKB-SubCell"/>
</dbReference>
<dbReference type="PROSITE" id="PS50835">
    <property type="entry name" value="IG_LIKE"/>
    <property type="match status" value="7"/>
</dbReference>
<evidence type="ECO:0000256" key="14">
    <source>
        <dbReference type="SAM" id="MobiDB-lite"/>
    </source>
</evidence>
<dbReference type="InterPro" id="IPR001245">
    <property type="entry name" value="Ser-Thr/Tyr_kinase_cat_dom"/>
</dbReference>
<evidence type="ECO:0000256" key="12">
    <source>
        <dbReference type="PIRSR" id="PIRSR000615-2"/>
    </source>
</evidence>
<evidence type="ECO:0000259" key="16">
    <source>
        <dbReference type="PROSITE" id="PS50011"/>
    </source>
</evidence>
<protein>
    <recommendedName>
        <fullName evidence="21">Receptor protein-tyrosine kinase</fullName>
    </recommendedName>
</protein>
<evidence type="ECO:0000256" key="10">
    <source>
        <dbReference type="ARBA" id="ARBA00023319"/>
    </source>
</evidence>
<dbReference type="FunCoup" id="E0VPR3">
    <property type="interactions" value="224"/>
</dbReference>
<dbReference type="GeneID" id="8233428"/>
<dbReference type="GO" id="GO:0004672">
    <property type="term" value="F:protein kinase activity"/>
    <property type="evidence" value="ECO:0007669"/>
    <property type="project" value="InterPro"/>
</dbReference>
<feature type="domain" description="Ig-like" evidence="17">
    <location>
        <begin position="382"/>
        <end position="469"/>
    </location>
</feature>
<evidence type="ECO:0000256" key="3">
    <source>
        <dbReference type="ARBA" id="ARBA00022729"/>
    </source>
</evidence>
<evidence type="ECO:0008006" key="21">
    <source>
        <dbReference type="Google" id="ProtNLM"/>
    </source>
</evidence>
<keyword evidence="13" id="KW-0460">Magnesium</keyword>
<dbReference type="Proteomes" id="UP000009046">
    <property type="component" value="Unassembled WGS sequence"/>
</dbReference>
<dbReference type="PROSITE" id="PS00109">
    <property type="entry name" value="PROTEIN_KINASE_TYR"/>
    <property type="match status" value="1"/>
</dbReference>
<keyword evidence="10" id="KW-0393">Immunoglobulin domain</keyword>
<accession>E0VPR3</accession>
<feature type="compositionally biased region" description="Basic and acidic residues" evidence="14">
    <location>
        <begin position="729"/>
        <end position="750"/>
    </location>
</feature>
<gene>
    <name evidence="19" type="primary">8233428</name>
    <name evidence="18" type="ORF">Phum_PHUM363300</name>
</gene>
<evidence type="ECO:0000256" key="6">
    <source>
        <dbReference type="ARBA" id="ARBA00023136"/>
    </source>
</evidence>
<dbReference type="eggNOG" id="KOG4475">
    <property type="taxonomic scope" value="Eukaryota"/>
</dbReference>
<feature type="domain" description="Ig-like" evidence="17">
    <location>
        <begin position="7"/>
        <end position="94"/>
    </location>
</feature>
<dbReference type="InterPro" id="IPR051170">
    <property type="entry name" value="Neural/epithelial_adhesion"/>
</dbReference>
<evidence type="ECO:0000313" key="19">
    <source>
        <dbReference type="EnsemblMetazoa" id="PHUM363300-PA"/>
    </source>
</evidence>
<evidence type="ECO:0000313" key="20">
    <source>
        <dbReference type="Proteomes" id="UP000009046"/>
    </source>
</evidence>
<proteinExistence type="predicted"/>
<dbReference type="InterPro" id="IPR013098">
    <property type="entry name" value="Ig_I-set"/>
</dbReference>
<keyword evidence="6 15" id="KW-0472">Membrane</keyword>
<keyword evidence="20" id="KW-1185">Reference proteome</keyword>
<feature type="domain" description="Ig-like" evidence="17">
    <location>
        <begin position="566"/>
        <end position="653"/>
    </location>
</feature>
<dbReference type="RefSeq" id="XP_002428107.1">
    <property type="nucleotide sequence ID" value="XM_002428062.1"/>
</dbReference>
<feature type="active site" description="Proton acceptor" evidence="11">
    <location>
        <position position="893"/>
    </location>
</feature>
<feature type="transmembrane region" description="Helical" evidence="15">
    <location>
        <begin position="675"/>
        <end position="695"/>
    </location>
</feature>
<dbReference type="InterPro" id="IPR036179">
    <property type="entry name" value="Ig-like_dom_sf"/>
</dbReference>
<keyword evidence="8" id="KW-0675">Receptor</keyword>
<feature type="region of interest" description="Disordered" evidence="14">
    <location>
        <begin position="726"/>
        <end position="769"/>
    </location>
</feature>